<reference evidence="2" key="1">
    <citation type="submission" date="2022-11" db="UniProtKB">
        <authorList>
            <consortium name="WormBaseParasite"/>
        </authorList>
    </citation>
    <scope>IDENTIFICATION</scope>
</reference>
<organism evidence="1 2">
    <name type="scientific">Romanomermis culicivorax</name>
    <name type="common">Nematode worm</name>
    <dbReference type="NCBI Taxonomy" id="13658"/>
    <lineage>
        <taxon>Eukaryota</taxon>
        <taxon>Metazoa</taxon>
        <taxon>Ecdysozoa</taxon>
        <taxon>Nematoda</taxon>
        <taxon>Enoplea</taxon>
        <taxon>Dorylaimia</taxon>
        <taxon>Mermithida</taxon>
        <taxon>Mermithoidea</taxon>
        <taxon>Mermithidae</taxon>
        <taxon>Romanomermis</taxon>
    </lineage>
</organism>
<name>A0A915IB41_ROMCU</name>
<accession>A0A915IB41</accession>
<keyword evidence="1" id="KW-1185">Reference proteome</keyword>
<dbReference type="Proteomes" id="UP000887565">
    <property type="component" value="Unplaced"/>
</dbReference>
<dbReference type="AlphaFoldDB" id="A0A915IB41"/>
<sequence>WEIDNATLQTNSPYNPDFGASLNVNVASKYNVQEPDDALELKSLHDTIRASPTSTLTKIYEMQQSDFTIGVQ</sequence>
<proteinExistence type="predicted"/>
<evidence type="ECO:0000313" key="1">
    <source>
        <dbReference type="Proteomes" id="UP000887565"/>
    </source>
</evidence>
<dbReference type="WBParaSite" id="nRc.2.0.1.t10481-RA">
    <property type="protein sequence ID" value="nRc.2.0.1.t10481-RA"/>
    <property type="gene ID" value="nRc.2.0.1.g10481"/>
</dbReference>
<evidence type="ECO:0000313" key="2">
    <source>
        <dbReference type="WBParaSite" id="nRc.2.0.1.t10481-RA"/>
    </source>
</evidence>
<protein>
    <submittedName>
        <fullName evidence="2">Uncharacterized protein</fullName>
    </submittedName>
</protein>